<dbReference type="RefSeq" id="WP_129573576.1">
    <property type="nucleotide sequence ID" value="NZ_CP012672.1"/>
</dbReference>
<evidence type="ECO:0000313" key="3">
    <source>
        <dbReference type="Proteomes" id="UP000295497"/>
    </source>
</evidence>
<proteinExistence type="predicted"/>
<gene>
    <name evidence="2" type="ORF">SOCE836_014930</name>
</gene>
<feature type="region of interest" description="Disordered" evidence="1">
    <location>
        <begin position="1"/>
        <end position="30"/>
    </location>
</feature>
<name>A0A4P2QJ33_SORCE</name>
<feature type="compositionally biased region" description="Low complexity" evidence="1">
    <location>
        <begin position="17"/>
        <end position="27"/>
    </location>
</feature>
<accession>A0A4P2QJ33</accession>
<dbReference type="Proteomes" id="UP000295497">
    <property type="component" value="Chromosome"/>
</dbReference>
<reference evidence="2 3" key="1">
    <citation type="submission" date="2015-09" db="EMBL/GenBank/DDBJ databases">
        <title>Sorangium comparison.</title>
        <authorList>
            <person name="Zaburannyi N."/>
            <person name="Bunk B."/>
            <person name="Overmann J."/>
            <person name="Mueller R."/>
        </authorList>
    </citation>
    <scope>NUCLEOTIDE SEQUENCE [LARGE SCALE GENOMIC DNA]</scope>
    <source>
        <strain evidence="2 3">So ce836</strain>
    </source>
</reference>
<sequence length="106" mass="11329">MANEQKQGVGAQGQQGSGLQEGRSESSVVPDKDYNLVSVLYHALQGAETYSKYVQDAQKQGDQELASFFGEVRQEELRLAERAKQLLGQRLSGGGRAGQGGTRGSA</sequence>
<evidence type="ECO:0008006" key="4">
    <source>
        <dbReference type="Google" id="ProtNLM"/>
    </source>
</evidence>
<protein>
    <recommendedName>
        <fullName evidence="4">Ferritin-like diiron domain-containing protein</fullName>
    </recommendedName>
</protein>
<evidence type="ECO:0000313" key="2">
    <source>
        <dbReference type="EMBL" id="AUX29403.1"/>
    </source>
</evidence>
<evidence type="ECO:0000256" key="1">
    <source>
        <dbReference type="SAM" id="MobiDB-lite"/>
    </source>
</evidence>
<dbReference type="AlphaFoldDB" id="A0A4P2QJ33"/>
<organism evidence="2 3">
    <name type="scientific">Sorangium cellulosum</name>
    <name type="common">Polyangium cellulosum</name>
    <dbReference type="NCBI Taxonomy" id="56"/>
    <lineage>
        <taxon>Bacteria</taxon>
        <taxon>Pseudomonadati</taxon>
        <taxon>Myxococcota</taxon>
        <taxon>Polyangia</taxon>
        <taxon>Polyangiales</taxon>
        <taxon>Polyangiaceae</taxon>
        <taxon>Sorangium</taxon>
    </lineage>
</organism>
<dbReference type="EMBL" id="CP012672">
    <property type="protein sequence ID" value="AUX29403.1"/>
    <property type="molecule type" value="Genomic_DNA"/>
</dbReference>